<dbReference type="PANTHER" id="PTHR47074">
    <property type="entry name" value="BNAC02G40300D PROTEIN"/>
    <property type="match status" value="1"/>
</dbReference>
<dbReference type="InterPro" id="IPR002156">
    <property type="entry name" value="RNaseH_domain"/>
</dbReference>
<evidence type="ECO:0000259" key="1">
    <source>
        <dbReference type="Pfam" id="PF13456"/>
    </source>
</evidence>
<reference evidence="3" key="2">
    <citation type="submission" date="2025-08" db="UniProtKB">
        <authorList>
            <consortium name="RefSeq"/>
        </authorList>
    </citation>
    <scope>IDENTIFICATION</scope>
</reference>
<sequence length="171" mass="19613">MAHLFRDCALSKQVLEGIGVKLLAVNMQQNWKQWLKEEENVVDSTMAEARACLKAVSFAEELVFQDVCVEGDALTIIRKLQSGEEDRSSFSTIISAIKGRNTRFRTLEFRFVPREVNEATHVMAVEGRKHDQAMNWIEEVPREVERIVVVTPQTRPKSIYHTINQRGGENR</sequence>
<dbReference type="Pfam" id="PF13456">
    <property type="entry name" value="RVT_3"/>
    <property type="match status" value="1"/>
</dbReference>
<protein>
    <submittedName>
        <fullName evidence="3">Uncharacterized protein isoform X2</fullName>
    </submittedName>
</protein>
<feature type="domain" description="RNase H type-1" evidence="1">
    <location>
        <begin position="28"/>
        <end position="124"/>
    </location>
</feature>
<accession>A0ABM3A0R4</accession>
<proteinExistence type="predicted"/>
<dbReference type="InterPro" id="IPR044730">
    <property type="entry name" value="RNase_H-like_dom_plant"/>
</dbReference>
<name>A0ABM3A0R4_GOSHI</name>
<organism evidence="2 3">
    <name type="scientific">Gossypium hirsutum</name>
    <name type="common">Upland cotton</name>
    <name type="synonym">Gossypium mexicanum</name>
    <dbReference type="NCBI Taxonomy" id="3635"/>
    <lineage>
        <taxon>Eukaryota</taxon>
        <taxon>Viridiplantae</taxon>
        <taxon>Streptophyta</taxon>
        <taxon>Embryophyta</taxon>
        <taxon>Tracheophyta</taxon>
        <taxon>Spermatophyta</taxon>
        <taxon>Magnoliopsida</taxon>
        <taxon>eudicotyledons</taxon>
        <taxon>Gunneridae</taxon>
        <taxon>Pentapetalae</taxon>
        <taxon>rosids</taxon>
        <taxon>malvids</taxon>
        <taxon>Malvales</taxon>
        <taxon>Malvaceae</taxon>
        <taxon>Malvoideae</taxon>
        <taxon>Gossypium</taxon>
    </lineage>
</organism>
<gene>
    <name evidence="3" type="primary">LOC121216997</name>
</gene>
<reference evidence="2" key="1">
    <citation type="journal article" date="2020" name="Nat. Genet.">
        <title>Genomic diversifications of five Gossypium allopolyploid species and their impact on cotton improvement.</title>
        <authorList>
            <person name="Chen Z.J."/>
            <person name="Sreedasyam A."/>
            <person name="Ando A."/>
            <person name="Song Q."/>
            <person name="De Santiago L.M."/>
            <person name="Hulse-Kemp A.M."/>
            <person name="Ding M."/>
            <person name="Ye W."/>
            <person name="Kirkbride R.C."/>
            <person name="Jenkins J."/>
            <person name="Plott C."/>
            <person name="Lovell J."/>
            <person name="Lin Y.M."/>
            <person name="Vaughn R."/>
            <person name="Liu B."/>
            <person name="Simpson S."/>
            <person name="Scheffler B.E."/>
            <person name="Wen L."/>
            <person name="Saski C.A."/>
            <person name="Grover C.E."/>
            <person name="Hu G."/>
            <person name="Conover J.L."/>
            <person name="Carlson J.W."/>
            <person name="Shu S."/>
            <person name="Boston L.B."/>
            <person name="Williams M."/>
            <person name="Peterson D.G."/>
            <person name="McGee K."/>
            <person name="Jones D.C."/>
            <person name="Wendel J.F."/>
            <person name="Stelly D.M."/>
            <person name="Grimwood J."/>
            <person name="Schmutz J."/>
        </authorList>
    </citation>
    <scope>NUCLEOTIDE SEQUENCE [LARGE SCALE GENOMIC DNA]</scope>
    <source>
        <strain evidence="2">cv. TM-1</strain>
    </source>
</reference>
<evidence type="ECO:0000313" key="3">
    <source>
        <dbReference type="RefSeq" id="XP_040948464.1"/>
    </source>
</evidence>
<dbReference type="CDD" id="cd06222">
    <property type="entry name" value="RNase_H_like"/>
    <property type="match status" value="1"/>
</dbReference>
<evidence type="ECO:0000313" key="2">
    <source>
        <dbReference type="Proteomes" id="UP000818029"/>
    </source>
</evidence>
<dbReference type="Gene3D" id="3.30.420.10">
    <property type="entry name" value="Ribonuclease H-like superfamily/Ribonuclease H"/>
    <property type="match status" value="1"/>
</dbReference>
<dbReference type="InterPro" id="IPR036397">
    <property type="entry name" value="RNaseH_sf"/>
</dbReference>
<dbReference type="RefSeq" id="XP_040948464.1">
    <property type="nucleotide sequence ID" value="XM_041092530.1"/>
</dbReference>
<dbReference type="PANTHER" id="PTHR47074:SF61">
    <property type="entry name" value="RNASE H TYPE-1 DOMAIN-CONTAINING PROTEIN"/>
    <property type="match status" value="1"/>
</dbReference>
<keyword evidence="2" id="KW-1185">Reference proteome</keyword>
<dbReference type="Proteomes" id="UP000818029">
    <property type="component" value="Chromosome D05"/>
</dbReference>
<dbReference type="GeneID" id="121216997"/>
<dbReference type="InterPro" id="IPR052929">
    <property type="entry name" value="RNase_H-like_EbsB-rel"/>
</dbReference>